<dbReference type="AlphaFoldDB" id="A0AAV1REF3"/>
<protein>
    <submittedName>
        <fullName evidence="3">Uncharacterized protein</fullName>
    </submittedName>
</protein>
<evidence type="ECO:0000256" key="2">
    <source>
        <dbReference type="SAM" id="SignalP"/>
    </source>
</evidence>
<accession>A0AAV1REF3</accession>
<organism evidence="3 4">
    <name type="scientific">Dovyalis caffra</name>
    <dbReference type="NCBI Taxonomy" id="77055"/>
    <lineage>
        <taxon>Eukaryota</taxon>
        <taxon>Viridiplantae</taxon>
        <taxon>Streptophyta</taxon>
        <taxon>Embryophyta</taxon>
        <taxon>Tracheophyta</taxon>
        <taxon>Spermatophyta</taxon>
        <taxon>Magnoliopsida</taxon>
        <taxon>eudicotyledons</taxon>
        <taxon>Gunneridae</taxon>
        <taxon>Pentapetalae</taxon>
        <taxon>rosids</taxon>
        <taxon>fabids</taxon>
        <taxon>Malpighiales</taxon>
        <taxon>Salicaceae</taxon>
        <taxon>Flacourtieae</taxon>
        <taxon>Dovyalis</taxon>
    </lineage>
</organism>
<feature type="chain" id="PRO_5043640127" evidence="2">
    <location>
        <begin position="24"/>
        <end position="124"/>
    </location>
</feature>
<feature type="compositionally biased region" description="Gly residues" evidence="1">
    <location>
        <begin position="56"/>
        <end position="68"/>
    </location>
</feature>
<name>A0AAV1REF3_9ROSI</name>
<dbReference type="EMBL" id="CAWUPB010000950">
    <property type="protein sequence ID" value="CAK7334535.1"/>
    <property type="molecule type" value="Genomic_DNA"/>
</dbReference>
<evidence type="ECO:0000313" key="3">
    <source>
        <dbReference type="EMBL" id="CAK7334535.1"/>
    </source>
</evidence>
<evidence type="ECO:0000256" key="1">
    <source>
        <dbReference type="SAM" id="MobiDB-lite"/>
    </source>
</evidence>
<reference evidence="3 4" key="1">
    <citation type="submission" date="2024-01" db="EMBL/GenBank/DDBJ databases">
        <authorList>
            <person name="Waweru B."/>
        </authorList>
    </citation>
    <scope>NUCLEOTIDE SEQUENCE [LARGE SCALE GENOMIC DNA]</scope>
</reference>
<gene>
    <name evidence="3" type="ORF">DCAF_LOCUS9969</name>
</gene>
<feature type="signal peptide" evidence="2">
    <location>
        <begin position="1"/>
        <end position="23"/>
    </location>
</feature>
<evidence type="ECO:0000313" key="4">
    <source>
        <dbReference type="Proteomes" id="UP001314170"/>
    </source>
</evidence>
<keyword evidence="2" id="KW-0732">Signal</keyword>
<dbReference type="Proteomes" id="UP001314170">
    <property type="component" value="Unassembled WGS sequence"/>
</dbReference>
<feature type="region of interest" description="Disordered" evidence="1">
    <location>
        <begin position="56"/>
        <end position="76"/>
    </location>
</feature>
<comment type="caution">
    <text evidence="3">The sequence shown here is derived from an EMBL/GenBank/DDBJ whole genome shotgun (WGS) entry which is preliminary data.</text>
</comment>
<keyword evidence="4" id="KW-1185">Reference proteome</keyword>
<proteinExistence type="predicted"/>
<sequence>MLSKPSLLESLCCIIALKSCSLALYPSDPKIGFCFDDGGGGDFEVHGDVDDGDGGEFVGGFNNGGGGELTDRVANGGEGEMEFDRGLLLDKGGEGGGALTSALSSVTLTKYHAAHDTDSFGTVN</sequence>